<dbReference type="Gene3D" id="3.40.50.1820">
    <property type="entry name" value="alpha/beta hydrolase"/>
    <property type="match status" value="1"/>
</dbReference>
<reference evidence="2 3" key="1">
    <citation type="submission" date="2019-08" db="EMBL/GenBank/DDBJ databases">
        <title>Complete genome sequence of Rhodanobacter glycinis strain T01E-68 isolated from tomato root.</title>
        <authorList>
            <person name="Weon H.-Y."/>
            <person name="Lee S.A."/>
        </authorList>
    </citation>
    <scope>NUCLEOTIDE SEQUENCE [LARGE SCALE GENOMIC DNA]</scope>
    <source>
        <strain evidence="2 3">T01E-68</strain>
    </source>
</reference>
<sequence>MSCRTGTNVDQAATVGEAQRHELVMADGQALCVYDWPLPGARDAVLIVHGLGEHAGRYVELARWFHARGYAVRSYDQRGHGRTRGQRAALRHPDDLLVDLTAVYDDYAASLPHPPLLLGHSMGGLVALRTVLDGRVTPPALVLSSPALRAHTPAWLQRLAHGLARVLPNLPLNNGLPADGTSHDPRVVAAYRSDPLRTAQVTPRMADFIFGAGAACIADAASLRVPTLLLVAGSDRLVDPSGSRDFANGAWATQQLTTRFFDTLYHELFNEAEPGRSQVLKQLGDWLGRVMV</sequence>
<dbReference type="PANTHER" id="PTHR11614">
    <property type="entry name" value="PHOSPHOLIPASE-RELATED"/>
    <property type="match status" value="1"/>
</dbReference>
<dbReference type="InterPro" id="IPR022742">
    <property type="entry name" value="Hydrolase_4"/>
</dbReference>
<proteinExistence type="predicted"/>
<evidence type="ECO:0000313" key="2">
    <source>
        <dbReference type="EMBL" id="QEE23062.1"/>
    </source>
</evidence>
<feature type="domain" description="Serine aminopeptidase S33" evidence="1">
    <location>
        <begin position="41"/>
        <end position="272"/>
    </location>
</feature>
<dbReference type="AlphaFoldDB" id="A0A5B9DUA2"/>
<dbReference type="SUPFAM" id="SSF53474">
    <property type="entry name" value="alpha/beta-Hydrolases"/>
    <property type="match status" value="1"/>
</dbReference>
<evidence type="ECO:0000313" key="3">
    <source>
        <dbReference type="Proteomes" id="UP000321807"/>
    </source>
</evidence>
<accession>A0A5B9DUA2</accession>
<dbReference type="Proteomes" id="UP000321807">
    <property type="component" value="Chromosome"/>
</dbReference>
<evidence type="ECO:0000259" key="1">
    <source>
        <dbReference type="Pfam" id="PF12146"/>
    </source>
</evidence>
<dbReference type="InterPro" id="IPR029058">
    <property type="entry name" value="AB_hydrolase_fold"/>
</dbReference>
<dbReference type="KEGG" id="rgl:CS053_00020"/>
<gene>
    <name evidence="2" type="ORF">CS053_00020</name>
</gene>
<dbReference type="EMBL" id="CP042807">
    <property type="protein sequence ID" value="QEE23062.1"/>
    <property type="molecule type" value="Genomic_DNA"/>
</dbReference>
<dbReference type="InterPro" id="IPR051044">
    <property type="entry name" value="MAG_DAG_Lipase"/>
</dbReference>
<organism evidence="2 3">
    <name type="scientific">Rhodanobacter glycinis</name>
    <dbReference type="NCBI Taxonomy" id="582702"/>
    <lineage>
        <taxon>Bacteria</taxon>
        <taxon>Pseudomonadati</taxon>
        <taxon>Pseudomonadota</taxon>
        <taxon>Gammaproteobacteria</taxon>
        <taxon>Lysobacterales</taxon>
        <taxon>Rhodanobacteraceae</taxon>
        <taxon>Rhodanobacter</taxon>
    </lineage>
</organism>
<dbReference type="Pfam" id="PF12146">
    <property type="entry name" value="Hydrolase_4"/>
    <property type="match status" value="1"/>
</dbReference>
<name>A0A5B9DUA2_9GAMM</name>
<protein>
    <submittedName>
        <fullName evidence="2">Lysophospholipase</fullName>
    </submittedName>
</protein>